<keyword evidence="8" id="KW-1185">Reference proteome</keyword>
<comment type="subunit">
    <text evidence="3">Homotetramer.</text>
</comment>
<proteinExistence type="inferred from homology"/>
<evidence type="ECO:0000313" key="8">
    <source>
        <dbReference type="Proteomes" id="UP001500547"/>
    </source>
</evidence>
<keyword evidence="4" id="KW-0479">Metal-binding</keyword>
<keyword evidence="5 7" id="KW-0378">Hydrolase</keyword>
<dbReference type="InterPro" id="IPR010023">
    <property type="entry name" value="KdsC_fam"/>
</dbReference>
<evidence type="ECO:0000256" key="5">
    <source>
        <dbReference type="ARBA" id="ARBA00022801"/>
    </source>
</evidence>
<evidence type="ECO:0000256" key="3">
    <source>
        <dbReference type="ARBA" id="ARBA00011881"/>
    </source>
</evidence>
<dbReference type="InterPro" id="IPR036412">
    <property type="entry name" value="HAD-like_sf"/>
</dbReference>
<dbReference type="SFLD" id="SFLDG01138">
    <property type="entry name" value="C1.6.2:_Deoxy-d-mannose-octulo"/>
    <property type="match status" value="1"/>
</dbReference>
<accession>A0ABP9R0K0</accession>
<dbReference type="GO" id="GO:0016787">
    <property type="term" value="F:hydrolase activity"/>
    <property type="evidence" value="ECO:0007669"/>
    <property type="project" value="UniProtKB-KW"/>
</dbReference>
<dbReference type="CDD" id="cd01630">
    <property type="entry name" value="HAD_KDO-like"/>
    <property type="match status" value="1"/>
</dbReference>
<dbReference type="PANTHER" id="PTHR21485:SF3">
    <property type="entry name" value="N-ACYLNEURAMINATE CYTIDYLYLTRANSFERASE"/>
    <property type="match status" value="1"/>
</dbReference>
<name>A0ABP9R0K0_9RHOO</name>
<dbReference type="InterPro" id="IPR050793">
    <property type="entry name" value="CMP-NeuNAc_synthase"/>
</dbReference>
<gene>
    <name evidence="7" type="ORF">GCM10025770_32820</name>
</gene>
<dbReference type="NCBIfam" id="TIGR01670">
    <property type="entry name" value="KdsC-phosphatas"/>
    <property type="match status" value="1"/>
</dbReference>
<dbReference type="PANTHER" id="PTHR21485">
    <property type="entry name" value="HAD SUPERFAMILY MEMBERS CMAS AND KDSC"/>
    <property type="match status" value="1"/>
</dbReference>
<dbReference type="SFLD" id="SFLDS00003">
    <property type="entry name" value="Haloacid_Dehalogenase"/>
    <property type="match status" value="1"/>
</dbReference>
<organism evidence="7 8">
    <name type="scientific">Viridibacterium curvum</name>
    <dbReference type="NCBI Taxonomy" id="1101404"/>
    <lineage>
        <taxon>Bacteria</taxon>
        <taxon>Pseudomonadati</taxon>
        <taxon>Pseudomonadota</taxon>
        <taxon>Betaproteobacteria</taxon>
        <taxon>Rhodocyclales</taxon>
        <taxon>Rhodocyclaceae</taxon>
        <taxon>Viridibacterium</taxon>
    </lineage>
</organism>
<reference evidence="8" key="1">
    <citation type="journal article" date="2019" name="Int. J. Syst. Evol. Microbiol.">
        <title>The Global Catalogue of Microorganisms (GCM) 10K type strain sequencing project: providing services to taxonomists for standard genome sequencing and annotation.</title>
        <authorList>
            <consortium name="The Broad Institute Genomics Platform"/>
            <consortium name="The Broad Institute Genome Sequencing Center for Infectious Disease"/>
            <person name="Wu L."/>
            <person name="Ma J."/>
        </authorList>
    </citation>
    <scope>NUCLEOTIDE SEQUENCE [LARGE SCALE GENOMIC DNA]</scope>
    <source>
        <strain evidence="8">JCM 18715</strain>
    </source>
</reference>
<evidence type="ECO:0000256" key="4">
    <source>
        <dbReference type="ARBA" id="ARBA00022723"/>
    </source>
</evidence>
<comment type="caution">
    <text evidence="7">The sequence shown here is derived from an EMBL/GenBank/DDBJ whole genome shotgun (WGS) entry which is preliminary data.</text>
</comment>
<evidence type="ECO:0000256" key="1">
    <source>
        <dbReference type="ARBA" id="ARBA00001946"/>
    </source>
</evidence>
<dbReference type="SUPFAM" id="SSF56784">
    <property type="entry name" value="HAD-like"/>
    <property type="match status" value="1"/>
</dbReference>
<dbReference type="RefSeq" id="WP_345534193.1">
    <property type="nucleotide sequence ID" value="NZ_BAABLD010000017.1"/>
</dbReference>
<dbReference type="InterPro" id="IPR023214">
    <property type="entry name" value="HAD_sf"/>
</dbReference>
<evidence type="ECO:0000256" key="6">
    <source>
        <dbReference type="ARBA" id="ARBA00022842"/>
    </source>
</evidence>
<comment type="cofactor">
    <cofactor evidence="1">
        <name>Mg(2+)</name>
        <dbReference type="ChEBI" id="CHEBI:18420"/>
    </cofactor>
</comment>
<comment type="similarity">
    <text evidence="2">Belongs to the KdsC family.</text>
</comment>
<evidence type="ECO:0000313" key="7">
    <source>
        <dbReference type="EMBL" id="GAA5170239.1"/>
    </source>
</evidence>
<dbReference type="PIRSF" id="PIRSF006118">
    <property type="entry name" value="KDO8-P_Ptase"/>
    <property type="match status" value="1"/>
</dbReference>
<dbReference type="SFLD" id="SFLDG01136">
    <property type="entry name" value="C1.6:_Phosphoserine_Phosphatas"/>
    <property type="match status" value="1"/>
</dbReference>
<dbReference type="Proteomes" id="UP001500547">
    <property type="component" value="Unassembled WGS sequence"/>
</dbReference>
<sequence>MPARQKVAHLRLMAFDVDGVLTDGTLFFTPNGDEMKAFSSLDGHGLKMLRDGGIEVAIITGRRSRMVELRAANLGIAHLFQGVEDKRSVMRELRAKLGIPADESGYMGDDVVDLPILKDCGFSATVADGHAFVREHVDFVSRFGGGKGAVRELCDFILAAQGKLDAMHSRYLES</sequence>
<protein>
    <submittedName>
        <fullName evidence="7">HAD family hydrolase</fullName>
    </submittedName>
</protein>
<dbReference type="EMBL" id="BAABLD010000017">
    <property type="protein sequence ID" value="GAA5170239.1"/>
    <property type="molecule type" value="Genomic_DNA"/>
</dbReference>
<dbReference type="Gene3D" id="3.40.50.1000">
    <property type="entry name" value="HAD superfamily/HAD-like"/>
    <property type="match status" value="1"/>
</dbReference>
<keyword evidence="6" id="KW-0460">Magnesium</keyword>
<evidence type="ECO:0000256" key="2">
    <source>
        <dbReference type="ARBA" id="ARBA00005893"/>
    </source>
</evidence>